<evidence type="ECO:0000256" key="3">
    <source>
        <dbReference type="ARBA" id="ARBA00022989"/>
    </source>
</evidence>
<accession>A0A167QER2</accession>
<feature type="compositionally biased region" description="Basic and acidic residues" evidence="5">
    <location>
        <begin position="277"/>
        <end position="286"/>
    </location>
</feature>
<comment type="subcellular location">
    <subcellularLocation>
        <location evidence="1">Membrane</location>
        <topology evidence="1">Multi-pass membrane protein</topology>
    </subcellularLocation>
</comment>
<dbReference type="PANTHER" id="PTHR34292">
    <property type="entry name" value="OUTER SPORE WALL PROTEIN LDS1"/>
    <property type="match status" value="1"/>
</dbReference>
<keyword evidence="2 6" id="KW-0812">Transmembrane</keyword>
<feature type="transmembrane region" description="Helical" evidence="6">
    <location>
        <begin position="26"/>
        <end position="48"/>
    </location>
</feature>
<dbReference type="GeneID" id="28991164"/>
<evidence type="ECO:0000256" key="5">
    <source>
        <dbReference type="SAM" id="MobiDB-lite"/>
    </source>
</evidence>
<feature type="region of interest" description="Disordered" evidence="5">
    <location>
        <begin position="277"/>
        <end position="301"/>
    </location>
</feature>
<dbReference type="STRING" id="763407.A0A167QER2"/>
<evidence type="ECO:0000256" key="4">
    <source>
        <dbReference type="ARBA" id="ARBA00023136"/>
    </source>
</evidence>
<proteinExistence type="predicted"/>
<evidence type="ECO:0000256" key="1">
    <source>
        <dbReference type="ARBA" id="ARBA00004141"/>
    </source>
</evidence>
<feature type="transmembrane region" description="Helical" evidence="6">
    <location>
        <begin position="143"/>
        <end position="164"/>
    </location>
</feature>
<evidence type="ECO:0000256" key="6">
    <source>
        <dbReference type="SAM" id="Phobius"/>
    </source>
</evidence>
<feature type="transmembrane region" description="Helical" evidence="6">
    <location>
        <begin position="63"/>
        <end position="93"/>
    </location>
</feature>
<evidence type="ECO:0000256" key="2">
    <source>
        <dbReference type="ARBA" id="ARBA00022692"/>
    </source>
</evidence>
<sequence>MAPRSTYPISGAFYFLAHPQLWSKMFCPFLLTLAFGIVSIVLAFVYLLPLQAHALINANCPTWLAWLCSVIFVLLESAIMDLLFFAIVMPFFQDALFDATLMARGMSRMFATRVPVDGFLLCCRGISSGLALVWFLLISQVVIMIVTAPLHLIPVFGTIIACYINGWVISWGHRIHYDLEFRGFTVSESRRYAWANKNDYCHFGAVAGALELIPFFNLIFMWTNVCSMALWVADEYEKNEAAIGRDQQRFAQEQGIGYPSGGPSSYYPQVDAYPSQERFEQSRLVEEYPGSSNKKGYGSHV</sequence>
<feature type="transmembrane region" description="Helical" evidence="6">
    <location>
        <begin position="200"/>
        <end position="222"/>
    </location>
</feature>
<dbReference type="OrthoDB" id="10012223at2759"/>
<feature type="transmembrane region" description="Helical" evidence="6">
    <location>
        <begin position="114"/>
        <end position="137"/>
    </location>
</feature>
<name>A0A167QER2_PHYB8</name>
<organism evidence="7 8">
    <name type="scientific">Phycomyces blakesleeanus (strain ATCC 8743b / DSM 1359 / FGSC 10004 / NBRC 33097 / NRRL 1555)</name>
    <dbReference type="NCBI Taxonomy" id="763407"/>
    <lineage>
        <taxon>Eukaryota</taxon>
        <taxon>Fungi</taxon>
        <taxon>Fungi incertae sedis</taxon>
        <taxon>Mucoromycota</taxon>
        <taxon>Mucoromycotina</taxon>
        <taxon>Mucoromycetes</taxon>
        <taxon>Mucorales</taxon>
        <taxon>Phycomycetaceae</taxon>
        <taxon>Phycomyces</taxon>
    </lineage>
</organism>
<dbReference type="PANTHER" id="PTHR34292:SF2">
    <property type="entry name" value="OUTER SPORE WALL PROTEIN LDS1"/>
    <property type="match status" value="1"/>
</dbReference>
<evidence type="ECO:0000313" key="7">
    <source>
        <dbReference type="EMBL" id="OAD79594.1"/>
    </source>
</evidence>
<dbReference type="Proteomes" id="UP000077315">
    <property type="component" value="Unassembled WGS sequence"/>
</dbReference>
<dbReference type="VEuPathDB" id="FungiDB:PHYBLDRAFT_139624"/>
<dbReference type="InterPro" id="IPR059112">
    <property type="entry name" value="CysZ/EI24"/>
</dbReference>
<keyword evidence="8" id="KW-1185">Reference proteome</keyword>
<dbReference type="RefSeq" id="XP_018297634.1">
    <property type="nucleotide sequence ID" value="XM_018430258.1"/>
</dbReference>
<evidence type="ECO:0000313" key="8">
    <source>
        <dbReference type="Proteomes" id="UP000077315"/>
    </source>
</evidence>
<dbReference type="AlphaFoldDB" id="A0A167QER2"/>
<protein>
    <submittedName>
        <fullName evidence="7">Uncharacterized protein</fullName>
    </submittedName>
</protein>
<dbReference type="EMBL" id="KV440972">
    <property type="protein sequence ID" value="OAD79594.1"/>
    <property type="molecule type" value="Genomic_DNA"/>
</dbReference>
<dbReference type="Pfam" id="PF07264">
    <property type="entry name" value="EI24"/>
    <property type="match status" value="1"/>
</dbReference>
<keyword evidence="3 6" id="KW-1133">Transmembrane helix</keyword>
<reference evidence="8" key="1">
    <citation type="submission" date="2015-06" db="EMBL/GenBank/DDBJ databases">
        <title>Expansion of signal transduction pathways in fungi by whole-genome duplication.</title>
        <authorList>
            <consortium name="DOE Joint Genome Institute"/>
            <person name="Corrochano L.M."/>
            <person name="Kuo A."/>
            <person name="Marcet-Houben M."/>
            <person name="Polaino S."/>
            <person name="Salamov A."/>
            <person name="Villalobos J.M."/>
            <person name="Alvarez M.I."/>
            <person name="Avalos J."/>
            <person name="Benito E.P."/>
            <person name="Benoit I."/>
            <person name="Burger G."/>
            <person name="Camino L.P."/>
            <person name="Canovas D."/>
            <person name="Cerda-Olmedo E."/>
            <person name="Cheng J.-F."/>
            <person name="Dominguez A."/>
            <person name="Elias M."/>
            <person name="Eslava A.P."/>
            <person name="Glaser F."/>
            <person name="Grimwood J."/>
            <person name="Gutierrez G."/>
            <person name="Heitman J."/>
            <person name="Henrissat B."/>
            <person name="Iturriaga E.A."/>
            <person name="Lang B.F."/>
            <person name="Lavin J.L."/>
            <person name="Lee S."/>
            <person name="Li W."/>
            <person name="Lindquist E."/>
            <person name="Lopez-Garcia S."/>
            <person name="Luque E.M."/>
            <person name="Marcos A.T."/>
            <person name="Martin J."/>
            <person name="McCluskey K."/>
            <person name="Medina H.R."/>
            <person name="Miralles-Duran A."/>
            <person name="Miyazaki A."/>
            <person name="Munoz-Torres E."/>
            <person name="Oguiza J.A."/>
            <person name="Ohm R."/>
            <person name="Olmedo M."/>
            <person name="Orejas M."/>
            <person name="Ortiz-Castellanos L."/>
            <person name="Pisabarro A.G."/>
            <person name="Rodriguez-Romero J."/>
            <person name="Ruiz-Herrera J."/>
            <person name="Ruiz-Vazquez R."/>
            <person name="Sanz C."/>
            <person name="Schackwitz W."/>
            <person name="Schmutz J."/>
            <person name="Shahriari M."/>
            <person name="Shelest E."/>
            <person name="Silva-Franco F."/>
            <person name="Soanes D."/>
            <person name="Syed K."/>
            <person name="Tagua V.G."/>
            <person name="Talbot N.J."/>
            <person name="Thon M."/>
            <person name="De vries R.P."/>
            <person name="Wiebenga A."/>
            <person name="Yadav J.S."/>
            <person name="Braun E.L."/>
            <person name="Baker S."/>
            <person name="Garre V."/>
            <person name="Horwitz B."/>
            <person name="Torres-Martinez S."/>
            <person name="Idnurm A."/>
            <person name="Herrera-Estrella A."/>
            <person name="Gabaldon T."/>
            <person name="Grigoriev I.V."/>
        </authorList>
    </citation>
    <scope>NUCLEOTIDE SEQUENCE [LARGE SCALE GENOMIC DNA]</scope>
    <source>
        <strain evidence="8">NRRL 1555(-)</strain>
    </source>
</reference>
<gene>
    <name evidence="7" type="ORF">PHYBLDRAFT_139624</name>
</gene>
<dbReference type="InParanoid" id="A0A167QER2"/>
<dbReference type="InterPro" id="IPR052786">
    <property type="entry name" value="Spore_wall_assembly"/>
</dbReference>
<keyword evidence="4 6" id="KW-0472">Membrane</keyword>